<evidence type="ECO:0000313" key="1">
    <source>
        <dbReference type="EMBL" id="MRD47202.1"/>
    </source>
</evidence>
<evidence type="ECO:0000313" key="2">
    <source>
        <dbReference type="Proteomes" id="UP000487350"/>
    </source>
</evidence>
<comment type="caution">
    <text evidence="1">The sequence shown here is derived from an EMBL/GenBank/DDBJ whole genome shotgun (WGS) entry which is preliminary data.</text>
</comment>
<name>A0A844B1Q1_9BURK</name>
<protein>
    <submittedName>
        <fullName evidence="1">Uncharacterized protein</fullName>
    </submittedName>
</protein>
<dbReference type="AlphaFoldDB" id="A0A844B1Q1"/>
<sequence>MADDDIDRTASLMTPAKLAQVKPRAAASPAAWLDQMAADAAHQNVRRIAELRRQFKEQAKARDDSAIAAGIARLAKALPHLDFGLLQGHGIWSRMTGKSRAAATEFAGRFDKLKAAADEVTAHIKGFDKQVRDQAPAGDLSLLDLEVEYKAIEKVQDQGARWLQDMRSQLKTRHAQNNDAAAAKQIGDDEARCEILVARLKVLREVSAAAQGAHQAARAAVARRLSLAQALQQLGARLADWRSKMQALVDATTGERESASVDAAMECHRDLQLALRDAGADCAQMRAQDNALAESLHALKQQLEAAQARSPA</sequence>
<accession>A0A844B1Q1</accession>
<organism evidence="1 2">
    <name type="scientific">Caenimonas koreensis DSM 17982</name>
    <dbReference type="NCBI Taxonomy" id="1121255"/>
    <lineage>
        <taxon>Bacteria</taxon>
        <taxon>Pseudomonadati</taxon>
        <taxon>Pseudomonadota</taxon>
        <taxon>Betaproteobacteria</taxon>
        <taxon>Burkholderiales</taxon>
        <taxon>Comamonadaceae</taxon>
        <taxon>Caenimonas</taxon>
    </lineage>
</organism>
<gene>
    <name evidence="1" type="ORF">GHT07_07920</name>
</gene>
<dbReference type="RefSeq" id="WP_153584522.1">
    <property type="nucleotide sequence ID" value="NZ_WJBU01000006.1"/>
</dbReference>
<dbReference type="EMBL" id="WJBU01000006">
    <property type="protein sequence ID" value="MRD47202.1"/>
    <property type="molecule type" value="Genomic_DNA"/>
</dbReference>
<reference evidence="1 2" key="1">
    <citation type="submission" date="2019-11" db="EMBL/GenBank/DDBJ databases">
        <title>Caenimonas koreensis gen. nov., sp. nov., isolated from activated sludge.</title>
        <authorList>
            <person name="Seung H.R."/>
        </authorList>
    </citation>
    <scope>NUCLEOTIDE SEQUENCE [LARGE SCALE GENOMIC DNA]</scope>
    <source>
        <strain evidence="1 2">EMB320</strain>
    </source>
</reference>
<keyword evidence="2" id="KW-1185">Reference proteome</keyword>
<dbReference type="OrthoDB" id="8900391at2"/>
<dbReference type="Proteomes" id="UP000487350">
    <property type="component" value="Unassembled WGS sequence"/>
</dbReference>
<proteinExistence type="predicted"/>